<keyword evidence="2" id="KW-1185">Reference proteome</keyword>
<protein>
    <submittedName>
        <fullName evidence="1">Uncharacterized protein</fullName>
    </submittedName>
</protein>
<dbReference type="Proteomes" id="UP000294071">
    <property type="component" value="Unassembled WGS sequence"/>
</dbReference>
<dbReference type="OrthoDB" id="9922950at2"/>
<dbReference type="EMBL" id="SDWT01000001">
    <property type="protein sequence ID" value="RYB93581.1"/>
    <property type="molecule type" value="Genomic_DNA"/>
</dbReference>
<comment type="caution">
    <text evidence="1">The sequence shown here is derived from an EMBL/GenBank/DDBJ whole genome shotgun (WGS) entry which is preliminary data.</text>
</comment>
<evidence type="ECO:0000313" key="1">
    <source>
        <dbReference type="EMBL" id="RYB93581.1"/>
    </source>
</evidence>
<evidence type="ECO:0000313" key="2">
    <source>
        <dbReference type="Proteomes" id="UP000294071"/>
    </source>
</evidence>
<sequence>MKKVLVGAAVTLVVLLAAYAVVVQQYDAWASADLDRNIEEFNSTSTLESCMDEIDGVWLPWLVAEARDLCSKAVSGD</sequence>
<dbReference type="RefSeq" id="WP_129398903.1">
    <property type="nucleotide sequence ID" value="NZ_SDWT01000001.1"/>
</dbReference>
<proteinExistence type="predicted"/>
<organism evidence="1 2">
    <name type="scientific">Nocardioides oleivorans</name>
    <dbReference type="NCBI Taxonomy" id="273676"/>
    <lineage>
        <taxon>Bacteria</taxon>
        <taxon>Bacillati</taxon>
        <taxon>Actinomycetota</taxon>
        <taxon>Actinomycetes</taxon>
        <taxon>Propionibacteriales</taxon>
        <taxon>Nocardioidaceae</taxon>
        <taxon>Nocardioides</taxon>
    </lineage>
</organism>
<reference evidence="1 2" key="1">
    <citation type="submission" date="2019-01" db="EMBL/GenBank/DDBJ databases">
        <title>Novel species of Nocardioides.</title>
        <authorList>
            <person name="Liu Q."/>
            <person name="Xin Y.-H."/>
        </authorList>
    </citation>
    <scope>NUCLEOTIDE SEQUENCE [LARGE SCALE GENOMIC DNA]</scope>
    <source>
        <strain evidence="1 2">CGMCC 4.6882</strain>
    </source>
</reference>
<gene>
    <name evidence="1" type="ORF">EUA93_03935</name>
</gene>
<dbReference type="AlphaFoldDB" id="A0A4Q2RWJ6"/>
<name>A0A4Q2RWJ6_9ACTN</name>
<accession>A0A4Q2RWJ6</accession>